<evidence type="ECO:0000256" key="1">
    <source>
        <dbReference type="SAM" id="MobiDB-lite"/>
    </source>
</evidence>
<dbReference type="OrthoDB" id="61560at2759"/>
<dbReference type="Gene3D" id="1.20.1280.50">
    <property type="match status" value="1"/>
</dbReference>
<dbReference type="GO" id="GO:0031398">
    <property type="term" value="P:positive regulation of protein ubiquitination"/>
    <property type="evidence" value="ECO:0007669"/>
    <property type="project" value="TreeGrafter"/>
</dbReference>
<dbReference type="RefSeq" id="XP_055883982.1">
    <property type="nucleotide sequence ID" value="XM_056028007.1"/>
</dbReference>
<feature type="domain" description="F-box" evidence="2">
    <location>
        <begin position="42"/>
        <end position="88"/>
    </location>
</feature>
<dbReference type="InterPro" id="IPR036047">
    <property type="entry name" value="F-box-like_dom_sf"/>
</dbReference>
<dbReference type="InterPro" id="IPR001810">
    <property type="entry name" value="F-box_dom"/>
</dbReference>
<evidence type="ECO:0000313" key="4">
    <source>
        <dbReference type="RefSeq" id="XP_055883982.1"/>
    </source>
</evidence>
<sequence length="540" mass="61873">MIKREMAKTFAEALKASLETRLIVVDDSDEEEEKRLMKQAEQKPWECLPYNVLVNICRFLQGKDRSRMALVCRSWYEATKNPSLWRSYVFYLYSNNEAPRGLSWLSTRVNHLRHATIMCFGNFDRYRDKFLRALHHASLLNLDINGAAYWWSASTGRATCDTVVAKIVRLLKTQRRLVGFQMRQAMLDFKTGMGVLDAIATASGNTLLRLGLEDFFGDDIVLNVPSMPERFTQGIMKFPNLNDLTINYEYLTDSLLQWLAQTGKKKSVQLNVVSWLTNIPVPIVSRHAWAQVATQSDVRVYLILQNIRSIREVTDAILLPEIPLHRLDIVGIAALGNDNVQDIILMLQHIGDCYGKTLSGFRLWSDNDVCEEIEESILQLLRKTPQLTYLDLHMDVQAQFLGILCTLQTKKSIHLKTLRMARSLTDFVEFEGFRHEVRTWFPVLKELNLDFHIRAESAPNHSAWNEYVFIIADVAGIVDSAEDKFQAEDTFSDSSNNNITNPNLRTPSGSSMFESPFRDTSLYYSGSEDNSKKCELKSKL</sequence>
<dbReference type="SUPFAM" id="SSF52047">
    <property type="entry name" value="RNI-like"/>
    <property type="match status" value="1"/>
</dbReference>
<accession>A0A9W3A9G3</accession>
<organism evidence="3 4">
    <name type="scientific">Biomphalaria glabrata</name>
    <name type="common">Bloodfluke planorb</name>
    <name type="synonym">Freshwater snail</name>
    <dbReference type="NCBI Taxonomy" id="6526"/>
    <lineage>
        <taxon>Eukaryota</taxon>
        <taxon>Metazoa</taxon>
        <taxon>Spiralia</taxon>
        <taxon>Lophotrochozoa</taxon>
        <taxon>Mollusca</taxon>
        <taxon>Gastropoda</taxon>
        <taxon>Heterobranchia</taxon>
        <taxon>Euthyneura</taxon>
        <taxon>Panpulmonata</taxon>
        <taxon>Hygrophila</taxon>
        <taxon>Lymnaeoidea</taxon>
        <taxon>Planorbidae</taxon>
        <taxon>Biomphalaria</taxon>
    </lineage>
</organism>
<dbReference type="PANTHER" id="PTHR20933:SF4">
    <property type="entry name" value="F-BOX INVOLVED IN POLYQ PATHOGENESIS, ISOFORM A"/>
    <property type="match status" value="1"/>
</dbReference>
<dbReference type="Pfam" id="PF12937">
    <property type="entry name" value="F-box-like"/>
    <property type="match status" value="1"/>
</dbReference>
<dbReference type="InterPro" id="IPR032675">
    <property type="entry name" value="LRR_dom_sf"/>
</dbReference>
<protein>
    <submittedName>
        <fullName evidence="4">F-box only protein 39-like</fullName>
    </submittedName>
</protein>
<feature type="region of interest" description="Disordered" evidence="1">
    <location>
        <begin position="490"/>
        <end position="513"/>
    </location>
</feature>
<dbReference type="GeneID" id="106051974"/>
<dbReference type="Gene3D" id="3.80.10.10">
    <property type="entry name" value="Ribonuclease Inhibitor"/>
    <property type="match status" value="1"/>
</dbReference>
<gene>
    <name evidence="4" type="primary">LOC106051974</name>
</gene>
<dbReference type="PROSITE" id="PS50181">
    <property type="entry name" value="FBOX"/>
    <property type="match status" value="1"/>
</dbReference>
<dbReference type="PANTHER" id="PTHR20933">
    <property type="entry name" value="F-BOX ONLY PROTEIN 33"/>
    <property type="match status" value="1"/>
</dbReference>
<dbReference type="SUPFAM" id="SSF81383">
    <property type="entry name" value="F-box domain"/>
    <property type="match status" value="1"/>
</dbReference>
<reference evidence="4" key="1">
    <citation type="submission" date="2025-08" db="UniProtKB">
        <authorList>
            <consortium name="RefSeq"/>
        </authorList>
    </citation>
    <scope>IDENTIFICATION</scope>
</reference>
<dbReference type="AlphaFoldDB" id="A0A9W3A9G3"/>
<dbReference type="SMART" id="SM00256">
    <property type="entry name" value="FBOX"/>
    <property type="match status" value="1"/>
</dbReference>
<evidence type="ECO:0000313" key="3">
    <source>
        <dbReference type="Proteomes" id="UP001165740"/>
    </source>
</evidence>
<feature type="compositionally biased region" description="Polar residues" evidence="1">
    <location>
        <begin position="492"/>
        <end position="513"/>
    </location>
</feature>
<dbReference type="Proteomes" id="UP001165740">
    <property type="component" value="Chromosome 4"/>
</dbReference>
<keyword evidence="3" id="KW-1185">Reference proteome</keyword>
<proteinExistence type="predicted"/>
<name>A0A9W3A9G3_BIOGL</name>
<evidence type="ECO:0000259" key="2">
    <source>
        <dbReference type="PROSITE" id="PS50181"/>
    </source>
</evidence>